<sequence length="111" mass="11643">AWECGGLHELTERATVLELDFSGAPRSAQGGARVISLRHGECHGILLFLEFDLDGSGELVVSHGPVGASPSPAVQGLQLLPEAVQVRPNAECTLSAFWDSETGEAWAGFSA</sequence>
<feature type="non-terminal residue" evidence="1">
    <location>
        <position position="1"/>
    </location>
</feature>
<gene>
    <name evidence="1" type="ORF">TSPGSL018_7375</name>
</gene>
<reference evidence="1" key="1">
    <citation type="submission" date="2014-05" db="EMBL/GenBank/DDBJ databases">
        <title>The transcriptome of the halophilic microalga Tetraselmis sp. GSL018 isolated from the Great Salt Lake, Utah.</title>
        <authorList>
            <person name="Jinkerson R.E."/>
            <person name="D'Adamo S."/>
            <person name="Posewitz M.C."/>
        </authorList>
    </citation>
    <scope>NUCLEOTIDE SEQUENCE</scope>
    <source>
        <strain evidence="1">GSL018</strain>
    </source>
</reference>
<dbReference type="AlphaFoldDB" id="A0A061RE04"/>
<dbReference type="Gene3D" id="2.70.160.11">
    <property type="entry name" value="Hnrnp arginine n-methyltransferase1"/>
    <property type="match status" value="1"/>
</dbReference>
<proteinExistence type="predicted"/>
<accession>A0A061RE04</accession>
<evidence type="ECO:0000313" key="1">
    <source>
        <dbReference type="EMBL" id="JAC69029.1"/>
    </source>
</evidence>
<dbReference type="EMBL" id="GBEZ01017295">
    <property type="protein sequence ID" value="JAC69029.1"/>
    <property type="molecule type" value="Transcribed_RNA"/>
</dbReference>
<name>A0A061RE04_9CHLO</name>
<protein>
    <submittedName>
        <fullName evidence="1">Uncharacterized protein</fullName>
    </submittedName>
</protein>
<organism evidence="1">
    <name type="scientific">Tetraselmis sp. GSL018</name>
    <dbReference type="NCBI Taxonomy" id="582737"/>
    <lineage>
        <taxon>Eukaryota</taxon>
        <taxon>Viridiplantae</taxon>
        <taxon>Chlorophyta</taxon>
        <taxon>core chlorophytes</taxon>
        <taxon>Chlorodendrophyceae</taxon>
        <taxon>Chlorodendrales</taxon>
        <taxon>Chlorodendraceae</taxon>
        <taxon>Tetraselmis</taxon>
    </lineage>
</organism>